<protein>
    <submittedName>
        <fullName evidence="1">Uncharacterized protein</fullName>
    </submittedName>
</protein>
<dbReference type="RefSeq" id="WP_084059524.1">
    <property type="nucleotide sequence ID" value="NZ_FWXO01000001.1"/>
</dbReference>
<dbReference type="OrthoDB" id="1425792at2"/>
<dbReference type="AlphaFoldDB" id="A0A1W1YC05"/>
<keyword evidence="2" id="KW-1185">Reference proteome</keyword>
<dbReference type="STRING" id="504486.SAMN05660703_0274"/>
<reference evidence="1 2" key="1">
    <citation type="submission" date="2017-04" db="EMBL/GenBank/DDBJ databases">
        <authorList>
            <person name="Afonso C.L."/>
            <person name="Miller P.J."/>
            <person name="Scott M.A."/>
            <person name="Spackman E."/>
            <person name="Goraichik I."/>
            <person name="Dimitrov K.M."/>
            <person name="Suarez D.L."/>
            <person name="Swayne D.E."/>
        </authorList>
    </citation>
    <scope>NUCLEOTIDE SEQUENCE [LARGE SCALE GENOMIC DNA]</scope>
    <source>
        <strain evidence="1 2">DSM 21164</strain>
    </source>
</reference>
<evidence type="ECO:0000313" key="1">
    <source>
        <dbReference type="EMBL" id="SMC33702.1"/>
    </source>
</evidence>
<evidence type="ECO:0000313" key="2">
    <source>
        <dbReference type="Proteomes" id="UP000192360"/>
    </source>
</evidence>
<proteinExistence type="predicted"/>
<sequence length="312" mass="37505">MREYYLNSIDYEYYPPEFIQYSIKNLVNNKTFFESDEQASFYKPYLFAHYLGKIKNDIQLNNTIDLYKSGGWLKKEKIATQYLIENVLYKLIYSKEDCTKIRAIVYSGMMEYEILIKTYKSIIKRDIPEFKFEVKDKVVIVNSDELLHFIGIESRNTFLNQLDRKNNYQEKIYQIENLISVLARIDYQNGTSFFDKEKLNLTYLKQNITRSIQTENIHPFKIIGAKENFLKYTALHIIDAYKDYSFLYNMMLNKSLIEKIGHKQFIKWLHKNDYIKEKDYEVLISKEQLISLKNSRSEQRLNNFNNIFFPSN</sequence>
<accession>A0A1W1YC05</accession>
<organism evidence="1 2">
    <name type="scientific">Cellulophaga tyrosinoxydans</name>
    <dbReference type="NCBI Taxonomy" id="504486"/>
    <lineage>
        <taxon>Bacteria</taxon>
        <taxon>Pseudomonadati</taxon>
        <taxon>Bacteroidota</taxon>
        <taxon>Flavobacteriia</taxon>
        <taxon>Flavobacteriales</taxon>
        <taxon>Flavobacteriaceae</taxon>
        <taxon>Cellulophaga</taxon>
    </lineage>
</organism>
<dbReference type="EMBL" id="FWXO01000001">
    <property type="protein sequence ID" value="SMC33702.1"/>
    <property type="molecule type" value="Genomic_DNA"/>
</dbReference>
<dbReference type="Proteomes" id="UP000192360">
    <property type="component" value="Unassembled WGS sequence"/>
</dbReference>
<name>A0A1W1YC05_9FLAO</name>
<gene>
    <name evidence="1" type="ORF">SAMN05660703_0274</name>
</gene>